<keyword evidence="5" id="KW-1185">Reference proteome</keyword>
<gene>
    <name evidence="4" type="ORF">SteCoe_21400</name>
</gene>
<dbReference type="SMART" id="SM00290">
    <property type="entry name" value="ZnF_UBP"/>
    <property type="match status" value="1"/>
</dbReference>
<dbReference type="GO" id="GO:0008270">
    <property type="term" value="F:zinc ion binding"/>
    <property type="evidence" value="ECO:0007669"/>
    <property type="project" value="UniProtKB-KW"/>
</dbReference>
<evidence type="ECO:0000259" key="3">
    <source>
        <dbReference type="PROSITE" id="PS50271"/>
    </source>
</evidence>
<keyword evidence="1" id="KW-0862">Zinc</keyword>
<dbReference type="AlphaFoldDB" id="A0A1R2BPI7"/>
<evidence type="ECO:0000313" key="4">
    <source>
        <dbReference type="EMBL" id="OMJ78723.1"/>
    </source>
</evidence>
<evidence type="ECO:0000256" key="2">
    <source>
        <dbReference type="SAM" id="Coils"/>
    </source>
</evidence>
<dbReference type="InterPro" id="IPR001607">
    <property type="entry name" value="Znf_UBP"/>
</dbReference>
<keyword evidence="1" id="KW-0479">Metal-binding</keyword>
<dbReference type="Gene3D" id="3.30.40.10">
    <property type="entry name" value="Zinc/RING finger domain, C3HC4 (zinc finger)"/>
    <property type="match status" value="1"/>
</dbReference>
<dbReference type="PROSITE" id="PS50271">
    <property type="entry name" value="ZF_UBP"/>
    <property type="match status" value="1"/>
</dbReference>
<dbReference type="GO" id="GO:0005737">
    <property type="term" value="C:cytoplasm"/>
    <property type="evidence" value="ECO:0007669"/>
    <property type="project" value="TreeGrafter"/>
</dbReference>
<dbReference type="Pfam" id="PF07576">
    <property type="entry name" value="BRAP2"/>
    <property type="match status" value="1"/>
</dbReference>
<sequence length="441" mass="51155">MYQLAIELPESTLLNMIPDLTKTITYSPIDISQTKPLTKQDSIHAKAHLLKSQYKEEYKNNTIEFLPSQRSNTVCILAVPYRISSFYNYLSNLHSDFIQECLESLVFLRTIEYSKGFYTVILEFLSQTAADNFYLIFNGRDFEEPSNEYCYAFFVSEVLYIKTFEKRDELIELPMCPLCIERLDIHASGITGVLRTEVSSLQSSRWPLVPQSCNVCNDLCKDLTCELVVCEACGEPTEVWICLICGYKGCGRYKEAHSAKHSKISGHMFTVEAISQCVWDYMTDMYVHRILHSGRGCLVLDTNFNQKPKENLERMINEYNHIINLQLEQQREMYEQKIESILINKNAQMHEKIQEAKAENDYLKRKLSKIKALKKKKDTKTIQLEKIREENGVLEEVNKTLKSCTSEQLAVPIFEDKKSQNIYLKLQRLKNELAEAISKLN</sequence>
<protein>
    <recommendedName>
        <fullName evidence="3">UBP-type domain-containing protein</fullName>
    </recommendedName>
</protein>
<organism evidence="4 5">
    <name type="scientific">Stentor coeruleus</name>
    <dbReference type="NCBI Taxonomy" id="5963"/>
    <lineage>
        <taxon>Eukaryota</taxon>
        <taxon>Sar</taxon>
        <taxon>Alveolata</taxon>
        <taxon>Ciliophora</taxon>
        <taxon>Postciliodesmatophora</taxon>
        <taxon>Heterotrichea</taxon>
        <taxon>Heterotrichida</taxon>
        <taxon>Stentoridae</taxon>
        <taxon>Stentor</taxon>
    </lineage>
</organism>
<dbReference type="GO" id="GO:0007265">
    <property type="term" value="P:Ras protein signal transduction"/>
    <property type="evidence" value="ECO:0007669"/>
    <property type="project" value="TreeGrafter"/>
</dbReference>
<feature type="coiled-coil region" evidence="2">
    <location>
        <begin position="309"/>
        <end position="390"/>
    </location>
</feature>
<dbReference type="InterPro" id="IPR011422">
    <property type="entry name" value="BRAP2/ETP1_RRM"/>
</dbReference>
<evidence type="ECO:0000256" key="1">
    <source>
        <dbReference type="PROSITE-ProRule" id="PRU00502"/>
    </source>
</evidence>
<accession>A0A1R2BPI7</accession>
<dbReference type="OrthoDB" id="273556at2759"/>
<dbReference type="GO" id="GO:0016567">
    <property type="term" value="P:protein ubiquitination"/>
    <property type="evidence" value="ECO:0007669"/>
    <property type="project" value="TreeGrafter"/>
</dbReference>
<dbReference type="Pfam" id="PF02148">
    <property type="entry name" value="zf-UBP"/>
    <property type="match status" value="1"/>
</dbReference>
<feature type="domain" description="UBP-type" evidence="3">
    <location>
        <begin position="211"/>
        <end position="306"/>
    </location>
</feature>
<dbReference type="GO" id="GO:0061630">
    <property type="term" value="F:ubiquitin protein ligase activity"/>
    <property type="evidence" value="ECO:0007669"/>
    <property type="project" value="TreeGrafter"/>
</dbReference>
<proteinExistence type="predicted"/>
<keyword evidence="2" id="KW-0175">Coiled coil</keyword>
<dbReference type="InterPro" id="IPR013083">
    <property type="entry name" value="Znf_RING/FYVE/PHD"/>
</dbReference>
<comment type="caution">
    <text evidence="4">The sequence shown here is derived from an EMBL/GenBank/DDBJ whole genome shotgun (WGS) entry which is preliminary data.</text>
</comment>
<reference evidence="4 5" key="1">
    <citation type="submission" date="2016-11" db="EMBL/GenBank/DDBJ databases">
        <title>The macronuclear genome of Stentor coeruleus: a giant cell with tiny introns.</title>
        <authorList>
            <person name="Slabodnick M."/>
            <person name="Ruby J.G."/>
            <person name="Reiff S.B."/>
            <person name="Swart E.C."/>
            <person name="Gosai S."/>
            <person name="Prabakaran S."/>
            <person name="Witkowska E."/>
            <person name="Larue G.E."/>
            <person name="Fisher S."/>
            <person name="Freeman R.M."/>
            <person name="Gunawardena J."/>
            <person name="Chu W."/>
            <person name="Stover N.A."/>
            <person name="Gregory B.D."/>
            <person name="Nowacki M."/>
            <person name="Derisi J."/>
            <person name="Roy S.W."/>
            <person name="Marshall W.F."/>
            <person name="Sood P."/>
        </authorList>
    </citation>
    <scope>NUCLEOTIDE SEQUENCE [LARGE SCALE GENOMIC DNA]</scope>
    <source>
        <strain evidence="4">WM001</strain>
    </source>
</reference>
<name>A0A1R2BPI7_9CILI</name>
<dbReference type="PANTHER" id="PTHR24007:SF7">
    <property type="entry name" value="BRCA1-ASSOCIATED PROTEIN"/>
    <property type="match status" value="1"/>
</dbReference>
<dbReference type="SUPFAM" id="SSF57850">
    <property type="entry name" value="RING/U-box"/>
    <property type="match status" value="1"/>
</dbReference>
<dbReference type="Proteomes" id="UP000187209">
    <property type="component" value="Unassembled WGS sequence"/>
</dbReference>
<dbReference type="PANTHER" id="PTHR24007">
    <property type="entry name" value="BRCA1-ASSOCIATED PROTEIN"/>
    <property type="match status" value="1"/>
</dbReference>
<evidence type="ECO:0000313" key="5">
    <source>
        <dbReference type="Proteomes" id="UP000187209"/>
    </source>
</evidence>
<keyword evidence="1" id="KW-0863">Zinc-finger</keyword>
<dbReference type="EMBL" id="MPUH01000507">
    <property type="protein sequence ID" value="OMJ78723.1"/>
    <property type="molecule type" value="Genomic_DNA"/>
</dbReference>